<organism evidence="3 4">
    <name type="scientific">Thermasporomyces composti</name>
    <dbReference type="NCBI Taxonomy" id="696763"/>
    <lineage>
        <taxon>Bacteria</taxon>
        <taxon>Bacillati</taxon>
        <taxon>Actinomycetota</taxon>
        <taxon>Actinomycetes</taxon>
        <taxon>Propionibacteriales</taxon>
        <taxon>Nocardioidaceae</taxon>
        <taxon>Thermasporomyces</taxon>
    </lineage>
</organism>
<dbReference type="AlphaFoldDB" id="A0A3D9V2W2"/>
<feature type="region of interest" description="Disordered" evidence="1">
    <location>
        <begin position="49"/>
        <end position="90"/>
    </location>
</feature>
<keyword evidence="2" id="KW-0472">Membrane</keyword>
<protein>
    <submittedName>
        <fullName evidence="3">Uncharacterized protein</fullName>
    </submittedName>
</protein>
<evidence type="ECO:0000313" key="3">
    <source>
        <dbReference type="EMBL" id="REF35043.1"/>
    </source>
</evidence>
<keyword evidence="2" id="KW-1133">Transmembrane helix</keyword>
<accession>A0A3D9V2W2</accession>
<reference evidence="3 4" key="1">
    <citation type="submission" date="2018-08" db="EMBL/GenBank/DDBJ databases">
        <title>Sequencing the genomes of 1000 actinobacteria strains.</title>
        <authorList>
            <person name="Klenk H.-P."/>
        </authorList>
    </citation>
    <scope>NUCLEOTIDE SEQUENCE [LARGE SCALE GENOMIC DNA]</scope>
    <source>
        <strain evidence="3 4">DSM 22891</strain>
    </source>
</reference>
<keyword evidence="2" id="KW-0812">Transmembrane</keyword>
<evidence type="ECO:0000256" key="1">
    <source>
        <dbReference type="SAM" id="MobiDB-lite"/>
    </source>
</evidence>
<feature type="transmembrane region" description="Helical" evidence="2">
    <location>
        <begin position="126"/>
        <end position="143"/>
    </location>
</feature>
<evidence type="ECO:0000256" key="2">
    <source>
        <dbReference type="SAM" id="Phobius"/>
    </source>
</evidence>
<dbReference type="EMBL" id="QTUC01000001">
    <property type="protein sequence ID" value="REF35043.1"/>
    <property type="molecule type" value="Genomic_DNA"/>
</dbReference>
<dbReference type="Proteomes" id="UP000256485">
    <property type="component" value="Unassembled WGS sequence"/>
</dbReference>
<name>A0A3D9V2W2_THECX</name>
<feature type="compositionally biased region" description="Basic residues" evidence="1">
    <location>
        <begin position="61"/>
        <end position="71"/>
    </location>
</feature>
<comment type="caution">
    <text evidence="3">The sequence shown here is derived from an EMBL/GenBank/DDBJ whole genome shotgun (WGS) entry which is preliminary data.</text>
</comment>
<sequence length="144" mass="15585">MSSAPVIYLEDYRARRVGVERPRAAANRSPGTADSGTYRPEVTHLVGASTTFRSPPGRTLAKTRRRRRPRPARVPSCRGFAPGDPMVRRRRDRDRAGVRLTRRGRLAVTVVTVAATLALSMLGGPVLSLVLVGTVLCGLAVVVD</sequence>
<gene>
    <name evidence="3" type="ORF">DFJ64_0413</name>
</gene>
<keyword evidence="4" id="KW-1185">Reference proteome</keyword>
<evidence type="ECO:0000313" key="4">
    <source>
        <dbReference type="Proteomes" id="UP000256485"/>
    </source>
</evidence>
<proteinExistence type="predicted"/>
<dbReference type="RefSeq" id="WP_115848901.1">
    <property type="nucleotide sequence ID" value="NZ_QTUC01000001.1"/>
</dbReference>
<feature type="region of interest" description="Disordered" evidence="1">
    <location>
        <begin position="21"/>
        <end position="40"/>
    </location>
</feature>